<dbReference type="HOGENOM" id="CLU_746507_0_0_1"/>
<dbReference type="InterPro" id="IPR004345">
    <property type="entry name" value="TB2_DP1_HVA22"/>
</dbReference>
<organism evidence="3">
    <name type="scientific">Magallana gigas</name>
    <name type="common">Pacific oyster</name>
    <name type="synonym">Crassostrea gigas</name>
    <dbReference type="NCBI Taxonomy" id="29159"/>
    <lineage>
        <taxon>Eukaryota</taxon>
        <taxon>Metazoa</taxon>
        <taxon>Spiralia</taxon>
        <taxon>Lophotrochozoa</taxon>
        <taxon>Mollusca</taxon>
        <taxon>Bivalvia</taxon>
        <taxon>Autobranchia</taxon>
        <taxon>Pteriomorphia</taxon>
        <taxon>Ostreida</taxon>
        <taxon>Ostreoidea</taxon>
        <taxon>Ostreidae</taxon>
        <taxon>Magallana</taxon>
    </lineage>
</organism>
<keyword evidence="1" id="KW-1133">Transmembrane helix</keyword>
<dbReference type="PANTHER" id="PTHR12300:SF117">
    <property type="entry name" value="LP05237P-RELATED"/>
    <property type="match status" value="1"/>
</dbReference>
<name>K1P2N0_MAGGI</name>
<dbReference type="PANTHER" id="PTHR12300">
    <property type="entry name" value="HVA22-LIKE PROTEINS"/>
    <property type="match status" value="1"/>
</dbReference>
<gene>
    <name evidence="3" type="ORF">CGI_10016172</name>
</gene>
<keyword evidence="3" id="KW-0675">Receptor</keyword>
<accession>K1P2N0</accession>
<feature type="compositionally biased region" description="Basic and acidic residues" evidence="2">
    <location>
        <begin position="204"/>
        <end position="214"/>
    </location>
</feature>
<evidence type="ECO:0000313" key="3">
    <source>
        <dbReference type="EMBL" id="EKC18047.1"/>
    </source>
</evidence>
<feature type="region of interest" description="Disordered" evidence="2">
    <location>
        <begin position="204"/>
        <end position="371"/>
    </location>
</feature>
<evidence type="ECO:0000256" key="2">
    <source>
        <dbReference type="SAM" id="MobiDB-lite"/>
    </source>
</evidence>
<feature type="transmembrane region" description="Helical" evidence="1">
    <location>
        <begin position="85"/>
        <end position="104"/>
    </location>
</feature>
<comment type="subcellular location">
    <subcellularLocation>
        <location evidence="1">Membrane</location>
        <topology evidence="1">Multi-pass membrane protein</topology>
    </subcellularLocation>
</comment>
<dbReference type="GO" id="GO:0071782">
    <property type="term" value="C:endoplasmic reticulum tubular network"/>
    <property type="evidence" value="ECO:0007669"/>
    <property type="project" value="TreeGrafter"/>
</dbReference>
<dbReference type="GO" id="GO:0005881">
    <property type="term" value="C:cytoplasmic microtubule"/>
    <property type="evidence" value="ECO:0007669"/>
    <property type="project" value="TreeGrafter"/>
</dbReference>
<keyword evidence="1" id="KW-0812">Transmembrane</keyword>
<comment type="similarity">
    <text evidence="1">Belongs to the DP1 family.</text>
</comment>
<dbReference type="GO" id="GO:0008017">
    <property type="term" value="F:microtubule binding"/>
    <property type="evidence" value="ECO:0007669"/>
    <property type="project" value="TreeGrafter"/>
</dbReference>
<dbReference type="GO" id="GO:0005789">
    <property type="term" value="C:endoplasmic reticulum membrane"/>
    <property type="evidence" value="ECO:0007669"/>
    <property type="project" value="TreeGrafter"/>
</dbReference>
<dbReference type="Pfam" id="PF03134">
    <property type="entry name" value="TB2_DP1_HVA22"/>
    <property type="match status" value="1"/>
</dbReference>
<feature type="compositionally biased region" description="Basic residues" evidence="2">
    <location>
        <begin position="361"/>
        <end position="371"/>
    </location>
</feature>
<reference evidence="3" key="1">
    <citation type="journal article" date="2012" name="Nature">
        <title>The oyster genome reveals stress adaptation and complexity of shell formation.</title>
        <authorList>
            <person name="Zhang G."/>
            <person name="Fang X."/>
            <person name="Guo X."/>
            <person name="Li L."/>
            <person name="Luo R."/>
            <person name="Xu F."/>
            <person name="Yang P."/>
            <person name="Zhang L."/>
            <person name="Wang X."/>
            <person name="Qi H."/>
            <person name="Xiong Z."/>
            <person name="Que H."/>
            <person name="Xie Y."/>
            <person name="Holland P.W."/>
            <person name="Paps J."/>
            <person name="Zhu Y."/>
            <person name="Wu F."/>
            <person name="Chen Y."/>
            <person name="Wang J."/>
            <person name="Peng C."/>
            <person name="Meng J."/>
            <person name="Yang L."/>
            <person name="Liu J."/>
            <person name="Wen B."/>
            <person name="Zhang N."/>
            <person name="Huang Z."/>
            <person name="Zhu Q."/>
            <person name="Feng Y."/>
            <person name="Mount A."/>
            <person name="Hedgecock D."/>
            <person name="Xu Z."/>
            <person name="Liu Y."/>
            <person name="Domazet-Loso T."/>
            <person name="Du Y."/>
            <person name="Sun X."/>
            <person name="Zhang S."/>
            <person name="Liu B."/>
            <person name="Cheng P."/>
            <person name="Jiang X."/>
            <person name="Li J."/>
            <person name="Fan D."/>
            <person name="Wang W."/>
            <person name="Fu W."/>
            <person name="Wang T."/>
            <person name="Wang B."/>
            <person name="Zhang J."/>
            <person name="Peng Z."/>
            <person name="Li Y."/>
            <person name="Li N."/>
            <person name="Wang J."/>
            <person name="Chen M."/>
            <person name="He Y."/>
            <person name="Tan F."/>
            <person name="Song X."/>
            <person name="Zheng Q."/>
            <person name="Huang R."/>
            <person name="Yang H."/>
            <person name="Du X."/>
            <person name="Chen L."/>
            <person name="Yang M."/>
            <person name="Gaffney P.M."/>
            <person name="Wang S."/>
            <person name="Luo L."/>
            <person name="She Z."/>
            <person name="Ming Y."/>
            <person name="Huang W."/>
            <person name="Zhang S."/>
            <person name="Huang B."/>
            <person name="Zhang Y."/>
            <person name="Qu T."/>
            <person name="Ni P."/>
            <person name="Miao G."/>
            <person name="Wang J."/>
            <person name="Wang Q."/>
            <person name="Steinberg C.E."/>
            <person name="Wang H."/>
            <person name="Li N."/>
            <person name="Qian L."/>
            <person name="Zhang G."/>
            <person name="Li Y."/>
            <person name="Yang H."/>
            <person name="Liu X."/>
            <person name="Wang J."/>
            <person name="Yin Y."/>
            <person name="Wang J."/>
        </authorList>
    </citation>
    <scope>NUCLEOTIDE SEQUENCE [LARGE SCALE GENOMIC DNA]</scope>
    <source>
        <strain evidence="3">05x7-T-G4-1.051#20</strain>
    </source>
</reference>
<dbReference type="EMBL" id="JH818308">
    <property type="protein sequence ID" value="EKC18047.1"/>
    <property type="molecule type" value="Genomic_DNA"/>
</dbReference>
<protein>
    <recommendedName>
        <fullName evidence="1">Receptor expression-enhancing protein</fullName>
    </recommendedName>
</protein>
<dbReference type="AlphaFoldDB" id="K1P2N0"/>
<comment type="caution">
    <text evidence="1">Lacks conserved residue(s) required for the propagation of feature annotation.</text>
</comment>
<proteinExistence type="inferred from homology"/>
<evidence type="ECO:0000256" key="1">
    <source>
        <dbReference type="RuleBase" id="RU362006"/>
    </source>
</evidence>
<feature type="compositionally biased region" description="Basic and acidic residues" evidence="2">
    <location>
        <begin position="277"/>
        <end position="293"/>
    </location>
</feature>
<keyword evidence="1" id="KW-0472">Membrane</keyword>
<sequence length="371" mass="42317">MVREFLRCCCGLAVTLNVRYPISRQCVMLAYHRLRAVLYSDEIVLSSGCLPAPHCCTLVFGLLYPAYASFKAIRTKNVKEYVKWMMYWIVFALFSAVETFTDVLLSWLPFYYEVKILFVIWLLLPVTKGSSHLYKRFVHPHFAKREKDIDEYIDQYSKKGYTTLLSLGTRGLTYATNVVVTTAIKGQSSLVDHIRKSYSTNDLRVGEDTVDGHHPSFMLDDDELDPESKPVNQVIDESSRKGDQVKSPPKPSKGGGGSKLGSGSLKPRGHVSSELGQNKDERIAQDNREIEKRKPLRRSTSDVTEVRPPTSRYKNPPTELSKVEEVEEEYMLHEESSIHVRPGYYSPKQVKLDPYGTLPRTRARTRSKLPK</sequence>
<dbReference type="GO" id="GO:0071786">
    <property type="term" value="P:endoplasmic reticulum tubular network organization"/>
    <property type="evidence" value="ECO:0007669"/>
    <property type="project" value="TreeGrafter"/>
</dbReference>
<dbReference type="InParanoid" id="K1P2N0"/>